<evidence type="ECO:0000256" key="6">
    <source>
        <dbReference type="ARBA" id="ARBA00023049"/>
    </source>
</evidence>
<feature type="domain" description="Peptidase M3A/M3B catalytic" evidence="11">
    <location>
        <begin position="206"/>
        <end position="664"/>
    </location>
</feature>
<dbReference type="InterPro" id="IPR024079">
    <property type="entry name" value="MetalloPept_cat_dom_sf"/>
</dbReference>
<evidence type="ECO:0000256" key="8">
    <source>
        <dbReference type="ARBA" id="ARBA00026100"/>
    </source>
</evidence>
<protein>
    <recommendedName>
        <fullName evidence="8">oligopeptidase A</fullName>
        <ecNumber evidence="8">3.4.24.70</ecNumber>
    </recommendedName>
</protein>
<evidence type="ECO:0000259" key="12">
    <source>
        <dbReference type="Pfam" id="PF19310"/>
    </source>
</evidence>
<evidence type="ECO:0000256" key="2">
    <source>
        <dbReference type="ARBA" id="ARBA00022670"/>
    </source>
</evidence>
<feature type="domain" description="Oligopeptidase A N-terminal" evidence="12">
    <location>
        <begin position="30"/>
        <end position="129"/>
    </location>
</feature>
<comment type="cofactor">
    <cofactor evidence="9">
        <name>Zn(2+)</name>
        <dbReference type="ChEBI" id="CHEBI:29105"/>
    </cofactor>
    <text evidence="9">Binds 1 zinc ion.</text>
</comment>
<keyword evidence="14" id="KW-1185">Reference proteome</keyword>
<evidence type="ECO:0000313" key="13">
    <source>
        <dbReference type="EMBL" id="KAB7494997.1"/>
    </source>
</evidence>
<dbReference type="Proteomes" id="UP000326759">
    <property type="component" value="Unassembled WGS sequence"/>
</dbReference>
<dbReference type="EC" id="3.4.24.70" evidence="8"/>
<dbReference type="EMBL" id="SEYY01023237">
    <property type="protein sequence ID" value="KAB7494997.1"/>
    <property type="molecule type" value="Genomic_DNA"/>
</dbReference>
<keyword evidence="10" id="KW-0175">Coiled coil</keyword>
<keyword evidence="5 9" id="KW-0862">Zinc</keyword>
<dbReference type="Pfam" id="PF01432">
    <property type="entry name" value="Peptidase_M3"/>
    <property type="match status" value="1"/>
</dbReference>
<dbReference type="Gene3D" id="3.40.390.10">
    <property type="entry name" value="Collagenase (Catalytic Domain)"/>
    <property type="match status" value="1"/>
</dbReference>
<proteinExistence type="inferred from homology"/>
<comment type="catalytic activity">
    <reaction evidence="7">
        <text>Hydrolysis of oligopeptides, with broad specificity. Gly or Ala commonly occur as P1 or P1' residues, but more distant residues are also important, as is shown by the fact that Z-Gly-Pro-Gly-|-Gly-Pro-Ala is cleaved, but not Z-(Gly)(5).</text>
        <dbReference type="EC" id="3.4.24.70"/>
    </reaction>
</comment>
<dbReference type="InterPro" id="IPR001567">
    <property type="entry name" value="Pept_M3A_M3B_dom"/>
</dbReference>
<comment type="similarity">
    <text evidence="1 9">Belongs to the peptidase M3 family.</text>
</comment>
<evidence type="ECO:0000256" key="3">
    <source>
        <dbReference type="ARBA" id="ARBA00022723"/>
    </source>
</evidence>
<gene>
    <name evidence="13" type="primary">CYOP</name>
    <name evidence="13" type="ORF">Anas_03328</name>
</gene>
<dbReference type="GO" id="GO:0046872">
    <property type="term" value="F:metal ion binding"/>
    <property type="evidence" value="ECO:0007669"/>
    <property type="project" value="UniProtKB-UniRule"/>
</dbReference>
<comment type="caution">
    <text evidence="13">The sequence shown here is derived from an EMBL/GenBank/DDBJ whole genome shotgun (WGS) entry which is preliminary data.</text>
</comment>
<dbReference type="AlphaFoldDB" id="A0A5N5SM17"/>
<keyword evidence="6 9" id="KW-0482">Metalloprotease</keyword>
<evidence type="ECO:0000256" key="4">
    <source>
        <dbReference type="ARBA" id="ARBA00022801"/>
    </source>
</evidence>
<evidence type="ECO:0000256" key="10">
    <source>
        <dbReference type="SAM" id="Coils"/>
    </source>
</evidence>
<evidence type="ECO:0000256" key="7">
    <source>
        <dbReference type="ARBA" id="ARBA00024603"/>
    </source>
</evidence>
<dbReference type="GO" id="GO:0006508">
    <property type="term" value="P:proteolysis"/>
    <property type="evidence" value="ECO:0007669"/>
    <property type="project" value="UniProtKB-KW"/>
</dbReference>
<accession>A0A5N5SM17</accession>
<feature type="coiled-coil region" evidence="10">
    <location>
        <begin position="133"/>
        <end position="160"/>
    </location>
</feature>
<dbReference type="InterPro" id="IPR045090">
    <property type="entry name" value="Pept_M3A_M3B"/>
</dbReference>
<evidence type="ECO:0000256" key="5">
    <source>
        <dbReference type="ARBA" id="ARBA00022833"/>
    </source>
</evidence>
<keyword evidence="4 9" id="KW-0378">Hydrolase</keyword>
<dbReference type="Gene3D" id="1.10.1370.10">
    <property type="entry name" value="Neurolysin, domain 3"/>
    <property type="match status" value="1"/>
</dbReference>
<dbReference type="Pfam" id="PF19310">
    <property type="entry name" value="TOP_N"/>
    <property type="match status" value="1"/>
</dbReference>
<evidence type="ECO:0000259" key="11">
    <source>
        <dbReference type="Pfam" id="PF01432"/>
    </source>
</evidence>
<dbReference type="SUPFAM" id="SSF55486">
    <property type="entry name" value="Metalloproteases ('zincins'), catalytic domain"/>
    <property type="match status" value="1"/>
</dbReference>
<keyword evidence="2 9" id="KW-0645">Protease</keyword>
<dbReference type="GO" id="GO:0004222">
    <property type="term" value="F:metalloendopeptidase activity"/>
    <property type="evidence" value="ECO:0007669"/>
    <property type="project" value="UniProtKB-EC"/>
</dbReference>
<organism evidence="13 14">
    <name type="scientific">Armadillidium nasatum</name>
    <dbReference type="NCBI Taxonomy" id="96803"/>
    <lineage>
        <taxon>Eukaryota</taxon>
        <taxon>Metazoa</taxon>
        <taxon>Ecdysozoa</taxon>
        <taxon>Arthropoda</taxon>
        <taxon>Crustacea</taxon>
        <taxon>Multicrustacea</taxon>
        <taxon>Malacostraca</taxon>
        <taxon>Eumalacostraca</taxon>
        <taxon>Peracarida</taxon>
        <taxon>Isopoda</taxon>
        <taxon>Oniscidea</taxon>
        <taxon>Crinocheta</taxon>
        <taxon>Armadillidiidae</taxon>
        <taxon>Armadillidium</taxon>
    </lineage>
</organism>
<dbReference type="InterPro" id="IPR034005">
    <property type="entry name" value="M3A_DCP"/>
</dbReference>
<dbReference type="InterPro" id="IPR024077">
    <property type="entry name" value="Neurolysin/TOP_dom2"/>
</dbReference>
<dbReference type="CDD" id="cd06456">
    <property type="entry name" value="M3A_DCP"/>
    <property type="match status" value="1"/>
</dbReference>
<dbReference type="PANTHER" id="PTHR11804:SF83">
    <property type="entry name" value="LD37516P"/>
    <property type="match status" value="1"/>
</dbReference>
<evidence type="ECO:0000313" key="14">
    <source>
        <dbReference type="Proteomes" id="UP000326759"/>
    </source>
</evidence>
<sequence>MIRNTLSRQSYLHFMKPRYLRLNPSIASDNTYEKNFASVVGEVDKLDAGLTYVWSTVKTFYSVRNDILSTSSYLKMHERAKKARIYKYKSQPIYNACKEIYVSSDVNEIQKRVLRKFILEARLNGLELPKKDYDALAATVKKLEENKTSYRKKLKDSSMRFSYRIMDPEIIKEFPPSLLKRMAYNTEEPMKGPWTITHHPQIYEPFLKHCPDKDLRGNAWKAYTMRNSSYLVKELDNCLNVENIRSDRNIQANILGFKTFADMSMETKMAGSVDNVLALLAGLFDKAKRSQTEELSVLKEFAQSKGFEGELEEFDIPYWRRRHLEHLSEFDDIRIEEYFNFKNVWEQLLSLSSGLFGIQFEEVPTTVSSSSSDAKVKAWDTHVRFYNVFDSSGKKVSSFYLDAFRRPNQKIESKVNWAWMLALRSRCQARNYLPLASLIFNFQFTGEKDNEVLLTFEDVQTLFKKFGHALQHLLSTVPYCQVAGLTNIEWDAVEVCSNFMLFEPSVLEKLAKHYKTGESLPPKYIKNIVRKQTHMAGYDLCNELFLAHFDIKLHTENGHCFEIMKELWPLYKPFQLNKEYSLPCWFSPIMSDIWAAAYYSHTWSKMIAADAFSAFKESDPQEITSTGRRFKDTFLSLGGGTHSAEVFRQFRGRDPTPEALHKILAIS</sequence>
<evidence type="ECO:0000256" key="9">
    <source>
        <dbReference type="RuleBase" id="RU003435"/>
    </source>
</evidence>
<dbReference type="InterPro" id="IPR045666">
    <property type="entry name" value="OpdA_N"/>
</dbReference>
<dbReference type="PANTHER" id="PTHR11804">
    <property type="entry name" value="PROTEASE M3 THIMET OLIGOPEPTIDASE-RELATED"/>
    <property type="match status" value="1"/>
</dbReference>
<keyword evidence="3 9" id="KW-0479">Metal-binding</keyword>
<evidence type="ECO:0000256" key="1">
    <source>
        <dbReference type="ARBA" id="ARBA00006040"/>
    </source>
</evidence>
<reference evidence="13 14" key="1">
    <citation type="journal article" date="2019" name="PLoS Biol.">
        <title>Sex chromosomes control vertical transmission of feminizing Wolbachia symbionts in an isopod.</title>
        <authorList>
            <person name="Becking T."/>
            <person name="Chebbi M.A."/>
            <person name="Giraud I."/>
            <person name="Moumen B."/>
            <person name="Laverre T."/>
            <person name="Caubet Y."/>
            <person name="Peccoud J."/>
            <person name="Gilbert C."/>
            <person name="Cordaux R."/>
        </authorList>
    </citation>
    <scope>NUCLEOTIDE SEQUENCE [LARGE SCALE GENOMIC DNA]</scope>
    <source>
        <strain evidence="13">ANa2</strain>
        <tissue evidence="13">Whole body excluding digestive tract and cuticle</tissue>
    </source>
</reference>
<name>A0A5N5SM17_9CRUS</name>
<dbReference type="OrthoDB" id="534666at2759"/>